<evidence type="ECO:0000256" key="2">
    <source>
        <dbReference type="ARBA" id="ARBA00022603"/>
    </source>
</evidence>
<dbReference type="InterPro" id="IPR001737">
    <property type="entry name" value="KsgA/Erm"/>
</dbReference>
<dbReference type="PROSITE" id="PS51689">
    <property type="entry name" value="SAM_RNA_A_N6_MT"/>
    <property type="match status" value="1"/>
</dbReference>
<evidence type="ECO:0000259" key="7">
    <source>
        <dbReference type="SMART" id="SM00650"/>
    </source>
</evidence>
<dbReference type="Pfam" id="PF00398">
    <property type="entry name" value="RrnaAD"/>
    <property type="match status" value="1"/>
</dbReference>
<dbReference type="PANTHER" id="PTHR11727">
    <property type="entry name" value="DIMETHYLADENOSINE TRANSFERASE"/>
    <property type="match status" value="1"/>
</dbReference>
<keyword evidence="2 6" id="KW-0489">Methyltransferase</keyword>
<name>A0A2R6ADK0_9ARCH</name>
<dbReference type="GO" id="GO:0003723">
    <property type="term" value="F:RNA binding"/>
    <property type="evidence" value="ECO:0007669"/>
    <property type="project" value="UniProtKB-UniRule"/>
</dbReference>
<feature type="binding site" evidence="6">
    <location>
        <position position="48"/>
    </location>
    <ligand>
        <name>S-adenosyl-L-methionine</name>
        <dbReference type="ChEBI" id="CHEBI:59789"/>
    </ligand>
</feature>
<feature type="binding site" evidence="6">
    <location>
        <position position="23"/>
    </location>
    <ligand>
        <name>S-adenosyl-L-methionine</name>
        <dbReference type="ChEBI" id="CHEBI:59789"/>
    </ligand>
</feature>
<feature type="binding site" evidence="6">
    <location>
        <position position="92"/>
    </location>
    <ligand>
        <name>S-adenosyl-L-methionine</name>
        <dbReference type="ChEBI" id="CHEBI:59789"/>
    </ligand>
</feature>
<feature type="binding site" evidence="6">
    <location>
        <position position="107"/>
    </location>
    <ligand>
        <name>S-adenosyl-L-methionine</name>
        <dbReference type="ChEBI" id="CHEBI:59789"/>
    </ligand>
</feature>
<accession>A0A2R6ADK0</accession>
<dbReference type="PANTHER" id="PTHR11727:SF7">
    <property type="entry name" value="DIMETHYLADENOSINE TRANSFERASE-RELATED"/>
    <property type="match status" value="1"/>
</dbReference>
<comment type="similarity">
    <text evidence="6">Belongs to the class I-like SAM-binding methyltransferase superfamily. rRNA adenine N(6)-methyltransferase family.</text>
</comment>
<reference evidence="8 9" key="1">
    <citation type="submission" date="2017-04" db="EMBL/GenBank/DDBJ databases">
        <title>Novel microbial lineages endemic to geothermal iron-oxide mats fill important gaps in the evolutionary history of Archaea.</title>
        <authorList>
            <person name="Jay Z.J."/>
            <person name="Beam J.P."/>
            <person name="Dlakic M."/>
            <person name="Rusch D.B."/>
            <person name="Kozubal M.A."/>
            <person name="Inskeep W.P."/>
        </authorList>
    </citation>
    <scope>NUCLEOTIDE SEQUENCE [LARGE SCALE GENOMIC DNA]</scope>
    <source>
        <strain evidence="8">OSP_D</strain>
    </source>
</reference>
<dbReference type="InterPro" id="IPR020598">
    <property type="entry name" value="rRNA_Ade_methylase_Trfase_N"/>
</dbReference>
<sequence length="262" mass="30251">MSHLCSTLKHDTFHKTKKRLGQNFLISSAILEELTKLIPLNSKIIEIGGGTGVITEKLLEKSQDVSVVEVDKSLANFLNQKFDGKINVLNMDFLKMKKFDYEVIVSAVPYYISKLFLLKLYDFTPTWKLAVLILQKEFVDKLLAKPGADNYRQISVLSQYAWQIQKIKDVPRESFYPRPKVDSVIIKLIPKSPFDKVEASKLKKVINVLFSYRNKTLKSTIKIIKDTNFKRLEDSLNNILLHKRIKELEVADFVEILHHLSI</sequence>
<keyword evidence="5 6" id="KW-0694">RNA-binding</keyword>
<dbReference type="NCBIfam" id="TIGR00755">
    <property type="entry name" value="ksgA"/>
    <property type="match status" value="1"/>
</dbReference>
<feature type="binding site" evidence="6">
    <location>
        <position position="69"/>
    </location>
    <ligand>
        <name>S-adenosyl-L-methionine</name>
        <dbReference type="ChEBI" id="CHEBI:59789"/>
    </ligand>
</feature>
<organism evidence="8 9">
    <name type="scientific">Candidatus Marsarchaeota G1 archaeon OSP_D</name>
    <dbReference type="NCBI Taxonomy" id="1978155"/>
    <lineage>
        <taxon>Archaea</taxon>
        <taxon>Candidatus Marsarchaeota</taxon>
        <taxon>Candidatus Marsarchaeota group 1</taxon>
    </lineage>
</organism>
<dbReference type="SMART" id="SM00650">
    <property type="entry name" value="rADc"/>
    <property type="match status" value="1"/>
</dbReference>
<keyword evidence="1" id="KW-0698">rRNA processing</keyword>
<feature type="binding site" evidence="6">
    <location>
        <position position="25"/>
    </location>
    <ligand>
        <name>S-adenosyl-L-methionine</name>
        <dbReference type="ChEBI" id="CHEBI:59789"/>
    </ligand>
</feature>
<gene>
    <name evidence="8" type="ORF">B9Q01_00720</name>
</gene>
<dbReference type="Gene3D" id="3.40.50.150">
    <property type="entry name" value="Vaccinia Virus protein VP39"/>
    <property type="match status" value="1"/>
</dbReference>
<dbReference type="PROSITE" id="PS01131">
    <property type="entry name" value="RRNA_A_DIMETH"/>
    <property type="match status" value="1"/>
</dbReference>
<keyword evidence="3 6" id="KW-0808">Transferase</keyword>
<dbReference type="EMBL" id="NEXC01000003">
    <property type="protein sequence ID" value="PSN84419.1"/>
    <property type="molecule type" value="Genomic_DNA"/>
</dbReference>
<evidence type="ECO:0000313" key="9">
    <source>
        <dbReference type="Proteomes" id="UP000240880"/>
    </source>
</evidence>
<dbReference type="InterPro" id="IPR020596">
    <property type="entry name" value="rRNA_Ade_Mease_Trfase_CS"/>
</dbReference>
<evidence type="ECO:0000313" key="8">
    <source>
        <dbReference type="EMBL" id="PSN84419.1"/>
    </source>
</evidence>
<evidence type="ECO:0000256" key="3">
    <source>
        <dbReference type="ARBA" id="ARBA00022679"/>
    </source>
</evidence>
<evidence type="ECO:0000256" key="5">
    <source>
        <dbReference type="ARBA" id="ARBA00022884"/>
    </source>
</evidence>
<evidence type="ECO:0000256" key="6">
    <source>
        <dbReference type="PROSITE-ProRule" id="PRU01026"/>
    </source>
</evidence>
<proteinExistence type="inferred from homology"/>
<dbReference type="AlphaFoldDB" id="A0A2R6ADK0"/>
<dbReference type="CDD" id="cd02440">
    <property type="entry name" value="AdoMet_MTases"/>
    <property type="match status" value="1"/>
</dbReference>
<protein>
    <submittedName>
        <fullName evidence="8">Ribosomal RNA small subunit methyltransferase A</fullName>
    </submittedName>
</protein>
<evidence type="ECO:0000256" key="4">
    <source>
        <dbReference type="ARBA" id="ARBA00022691"/>
    </source>
</evidence>
<dbReference type="SUPFAM" id="SSF53335">
    <property type="entry name" value="S-adenosyl-L-methionine-dependent methyltransferases"/>
    <property type="match status" value="1"/>
</dbReference>
<dbReference type="Proteomes" id="UP000240880">
    <property type="component" value="Unassembled WGS sequence"/>
</dbReference>
<keyword evidence="4 6" id="KW-0949">S-adenosyl-L-methionine</keyword>
<comment type="caution">
    <text evidence="8">The sequence shown here is derived from an EMBL/GenBank/DDBJ whole genome shotgun (WGS) entry which is preliminary data.</text>
</comment>
<evidence type="ECO:0000256" key="1">
    <source>
        <dbReference type="ARBA" id="ARBA00022552"/>
    </source>
</evidence>
<dbReference type="GO" id="GO:0000179">
    <property type="term" value="F:rRNA (adenine-N6,N6-)-dimethyltransferase activity"/>
    <property type="evidence" value="ECO:0007669"/>
    <property type="project" value="UniProtKB-UniRule"/>
</dbReference>
<feature type="domain" description="Ribosomal RNA adenine methylase transferase N-terminal" evidence="7">
    <location>
        <begin position="30"/>
        <end position="192"/>
    </location>
</feature>
<dbReference type="InterPro" id="IPR029063">
    <property type="entry name" value="SAM-dependent_MTases_sf"/>
</dbReference>
<dbReference type="InterPro" id="IPR011530">
    <property type="entry name" value="rRNA_adenine_dimethylase"/>
</dbReference>